<comment type="subcellular location">
    <subcellularLocation>
        <location evidence="1">Cell membrane</location>
        <topology evidence="1">Multi-pass membrane protein</topology>
    </subcellularLocation>
</comment>
<dbReference type="Pfam" id="PF02028">
    <property type="entry name" value="BCCT"/>
    <property type="match status" value="1"/>
</dbReference>
<proteinExistence type="inferred from homology"/>
<feature type="transmembrane region" description="Helical" evidence="8">
    <location>
        <begin position="72"/>
        <end position="92"/>
    </location>
</feature>
<keyword evidence="7 8" id="KW-0472">Membrane</keyword>
<evidence type="ECO:0000256" key="6">
    <source>
        <dbReference type="ARBA" id="ARBA00022989"/>
    </source>
</evidence>
<evidence type="ECO:0000313" key="9">
    <source>
        <dbReference type="EMBL" id="HIY67231.1"/>
    </source>
</evidence>
<evidence type="ECO:0000256" key="5">
    <source>
        <dbReference type="ARBA" id="ARBA00022692"/>
    </source>
</evidence>
<comment type="similarity">
    <text evidence="2">Belongs to the BCCT transporter (TC 2.A.15) family.</text>
</comment>
<evidence type="ECO:0000256" key="7">
    <source>
        <dbReference type="ARBA" id="ARBA00023136"/>
    </source>
</evidence>
<feature type="transmembrane region" description="Helical" evidence="8">
    <location>
        <begin position="34"/>
        <end position="52"/>
    </location>
</feature>
<protein>
    <submittedName>
        <fullName evidence="9">BCCT family transporter</fullName>
    </submittedName>
</protein>
<name>A0A9D2C9I4_9MICO</name>
<dbReference type="PANTHER" id="PTHR30047:SF7">
    <property type="entry name" value="HIGH-AFFINITY CHOLINE TRANSPORT PROTEIN"/>
    <property type="match status" value="1"/>
</dbReference>
<feature type="transmembrane region" description="Helical" evidence="8">
    <location>
        <begin position="172"/>
        <end position="200"/>
    </location>
</feature>
<organism evidence="9 10">
    <name type="scientific">Candidatus Agrococcus pullicola</name>
    <dbReference type="NCBI Taxonomy" id="2838429"/>
    <lineage>
        <taxon>Bacteria</taxon>
        <taxon>Bacillati</taxon>
        <taxon>Actinomycetota</taxon>
        <taxon>Actinomycetes</taxon>
        <taxon>Micrococcales</taxon>
        <taxon>Microbacteriaceae</taxon>
        <taxon>Agrococcus</taxon>
    </lineage>
</organism>
<keyword evidence="5 8" id="KW-0812">Transmembrane</keyword>
<evidence type="ECO:0000256" key="1">
    <source>
        <dbReference type="ARBA" id="ARBA00004651"/>
    </source>
</evidence>
<dbReference type="AlphaFoldDB" id="A0A9D2C9I4"/>
<dbReference type="GO" id="GO:0005886">
    <property type="term" value="C:plasma membrane"/>
    <property type="evidence" value="ECO:0007669"/>
    <property type="project" value="UniProtKB-SubCell"/>
</dbReference>
<gene>
    <name evidence="9" type="ORF">H9830_13255</name>
</gene>
<evidence type="ECO:0000313" key="10">
    <source>
        <dbReference type="Proteomes" id="UP000824005"/>
    </source>
</evidence>
<dbReference type="PANTHER" id="PTHR30047">
    <property type="entry name" value="HIGH-AFFINITY CHOLINE TRANSPORT PROTEIN-RELATED"/>
    <property type="match status" value="1"/>
</dbReference>
<keyword evidence="6 8" id="KW-1133">Transmembrane helix</keyword>
<evidence type="ECO:0000256" key="8">
    <source>
        <dbReference type="SAM" id="Phobius"/>
    </source>
</evidence>
<evidence type="ECO:0000256" key="3">
    <source>
        <dbReference type="ARBA" id="ARBA00022448"/>
    </source>
</evidence>
<sequence>MLQELSDPHPGLHPALIPGIGVDETGYRFKPSKIVFAVCAVFIVGFLTWGFGFREHFAEPAAGMQSWIIANLGWLLSSVVVLVFIFMVWVAFSRRGGIRLGRDDEKPEFSTVSWIAMLASMAQIMFHWGPLPWAIYGLIGASLAYSTYRRGRPGLISAILDPIFNQRTKGIIGPLVDVLSVLVTIFGVATSLGVGALQIMRGVELVSGWSPRGQWSLDRGRRIPHRGLHHLRCVGR</sequence>
<reference evidence="9" key="2">
    <citation type="submission" date="2021-04" db="EMBL/GenBank/DDBJ databases">
        <authorList>
            <person name="Gilroy R."/>
        </authorList>
    </citation>
    <scope>NUCLEOTIDE SEQUENCE</scope>
    <source>
        <strain evidence="9">ChiGjej1B1-98</strain>
    </source>
</reference>
<feature type="transmembrane region" description="Helical" evidence="8">
    <location>
        <begin position="134"/>
        <end position="151"/>
    </location>
</feature>
<comment type="caution">
    <text evidence="9">The sequence shown here is derived from an EMBL/GenBank/DDBJ whole genome shotgun (WGS) entry which is preliminary data.</text>
</comment>
<dbReference type="EMBL" id="DXDC01000401">
    <property type="protein sequence ID" value="HIY67231.1"/>
    <property type="molecule type" value="Genomic_DNA"/>
</dbReference>
<keyword evidence="3" id="KW-0813">Transport</keyword>
<dbReference type="GO" id="GO:0022857">
    <property type="term" value="F:transmembrane transporter activity"/>
    <property type="evidence" value="ECO:0007669"/>
    <property type="project" value="InterPro"/>
</dbReference>
<evidence type="ECO:0000256" key="2">
    <source>
        <dbReference type="ARBA" id="ARBA00005658"/>
    </source>
</evidence>
<reference evidence="9" key="1">
    <citation type="journal article" date="2021" name="PeerJ">
        <title>Extensive microbial diversity within the chicken gut microbiome revealed by metagenomics and culture.</title>
        <authorList>
            <person name="Gilroy R."/>
            <person name="Ravi A."/>
            <person name="Getino M."/>
            <person name="Pursley I."/>
            <person name="Horton D.L."/>
            <person name="Alikhan N.F."/>
            <person name="Baker D."/>
            <person name="Gharbi K."/>
            <person name="Hall N."/>
            <person name="Watson M."/>
            <person name="Adriaenssens E.M."/>
            <person name="Foster-Nyarko E."/>
            <person name="Jarju S."/>
            <person name="Secka A."/>
            <person name="Antonio M."/>
            <person name="Oren A."/>
            <person name="Chaudhuri R.R."/>
            <person name="La Ragione R."/>
            <person name="Hildebrand F."/>
            <person name="Pallen M.J."/>
        </authorList>
    </citation>
    <scope>NUCLEOTIDE SEQUENCE</scope>
    <source>
        <strain evidence="9">ChiGjej1B1-98</strain>
    </source>
</reference>
<evidence type="ECO:0000256" key="4">
    <source>
        <dbReference type="ARBA" id="ARBA00022475"/>
    </source>
</evidence>
<accession>A0A9D2C9I4</accession>
<keyword evidence="4" id="KW-1003">Cell membrane</keyword>
<dbReference type="Proteomes" id="UP000824005">
    <property type="component" value="Unassembled WGS sequence"/>
</dbReference>
<dbReference type="InterPro" id="IPR000060">
    <property type="entry name" value="BCCT_transptr"/>
</dbReference>